<organism evidence="2 3">
    <name type="scientific">Calothrix parietina FACHB-288</name>
    <dbReference type="NCBI Taxonomy" id="2692896"/>
    <lineage>
        <taxon>Bacteria</taxon>
        <taxon>Bacillati</taxon>
        <taxon>Cyanobacteriota</taxon>
        <taxon>Cyanophyceae</taxon>
        <taxon>Nostocales</taxon>
        <taxon>Calotrichaceae</taxon>
        <taxon>Calothrix</taxon>
    </lineage>
</organism>
<dbReference type="EMBL" id="JACJQH010000008">
    <property type="protein sequence ID" value="MBD2195180.1"/>
    <property type="molecule type" value="Genomic_DNA"/>
</dbReference>
<evidence type="ECO:0000256" key="1">
    <source>
        <dbReference type="SAM" id="Phobius"/>
    </source>
</evidence>
<feature type="transmembrane region" description="Helical" evidence="1">
    <location>
        <begin position="103"/>
        <end position="125"/>
    </location>
</feature>
<feature type="transmembrane region" description="Helical" evidence="1">
    <location>
        <begin position="33"/>
        <end position="52"/>
    </location>
</feature>
<feature type="transmembrane region" description="Helical" evidence="1">
    <location>
        <begin position="182"/>
        <end position="201"/>
    </location>
</feature>
<evidence type="ECO:0000313" key="3">
    <source>
        <dbReference type="Proteomes" id="UP000658514"/>
    </source>
</evidence>
<keyword evidence="3" id="KW-1185">Reference proteome</keyword>
<gene>
    <name evidence="2" type="ORF">H6G24_06680</name>
</gene>
<feature type="transmembrane region" description="Helical" evidence="1">
    <location>
        <begin position="213"/>
        <end position="237"/>
    </location>
</feature>
<feature type="transmembrane region" description="Helical" evidence="1">
    <location>
        <begin position="145"/>
        <end position="170"/>
    </location>
</feature>
<dbReference type="RefSeq" id="WP_190539248.1">
    <property type="nucleotide sequence ID" value="NZ_CAWPNO010000117.1"/>
</dbReference>
<keyword evidence="1" id="KW-0812">Transmembrane</keyword>
<keyword evidence="1" id="KW-1133">Transmembrane helix</keyword>
<dbReference type="Proteomes" id="UP000658514">
    <property type="component" value="Unassembled WGS sequence"/>
</dbReference>
<proteinExistence type="predicted"/>
<comment type="caution">
    <text evidence="2">The sequence shown here is derived from an EMBL/GenBank/DDBJ whole genome shotgun (WGS) entry which is preliminary data.</text>
</comment>
<evidence type="ECO:0000313" key="2">
    <source>
        <dbReference type="EMBL" id="MBD2195180.1"/>
    </source>
</evidence>
<feature type="transmembrane region" description="Helical" evidence="1">
    <location>
        <begin position="72"/>
        <end position="91"/>
    </location>
</feature>
<protein>
    <submittedName>
        <fullName evidence="2">Uncharacterized protein</fullName>
    </submittedName>
</protein>
<name>A0ABR8A6X0_9CYAN</name>
<reference evidence="2 3" key="1">
    <citation type="journal article" date="2020" name="ISME J.">
        <title>Comparative genomics reveals insights into cyanobacterial evolution and habitat adaptation.</title>
        <authorList>
            <person name="Chen M.Y."/>
            <person name="Teng W.K."/>
            <person name="Zhao L."/>
            <person name="Hu C.X."/>
            <person name="Zhou Y.K."/>
            <person name="Han B.P."/>
            <person name="Song L.R."/>
            <person name="Shu W.S."/>
        </authorList>
    </citation>
    <scope>NUCLEOTIDE SEQUENCE [LARGE SCALE GENOMIC DNA]</scope>
    <source>
        <strain evidence="2 3">FACHB-288</strain>
    </source>
</reference>
<keyword evidence="1" id="KW-0472">Membrane</keyword>
<accession>A0ABR8A6X0</accession>
<sequence>MSADSPTSAPAPANQNATKLGKFLIPRSQTQNFLIKFTCITCLGWVVGGFASIAAENLLNQLSPDFLPDPQIWNFLVSFVSSIVFALIFAADQALVIRTYIPGWWWLLATTIGWQIASSVSTGWINYINSIAASFNENFPPEAVVIVGGLSTLAYIISGVWLGFCQWLVLRRYTLNCWWWNFLPAVCFFFISTLIWLLSLLQNFIPEASRTSILYWNGQGFTAFILGFIPAIGLCTLKRKQNPKSVNSSSS</sequence>